<dbReference type="RefSeq" id="WP_125018728.1">
    <property type="nucleotide sequence ID" value="NZ_RQVQ01000013.1"/>
</dbReference>
<dbReference type="EMBL" id="RQVQ01000013">
    <property type="protein sequence ID" value="RRJ90991.1"/>
    <property type="molecule type" value="Genomic_DNA"/>
</dbReference>
<organism evidence="1 2">
    <name type="scientific">Paenimyroides tangerinum</name>
    <dbReference type="NCBI Taxonomy" id="2488728"/>
    <lineage>
        <taxon>Bacteria</taxon>
        <taxon>Pseudomonadati</taxon>
        <taxon>Bacteroidota</taxon>
        <taxon>Flavobacteriia</taxon>
        <taxon>Flavobacteriales</taxon>
        <taxon>Flavobacteriaceae</taxon>
        <taxon>Paenimyroides</taxon>
    </lineage>
</organism>
<comment type="caution">
    <text evidence="1">The sequence shown here is derived from an EMBL/GenBank/DDBJ whole genome shotgun (WGS) entry which is preliminary data.</text>
</comment>
<reference evidence="1 2" key="1">
    <citation type="submission" date="2018-11" db="EMBL/GenBank/DDBJ databases">
        <title>Flavobacterium sp. nov., YIM 102701-2 draft genome.</title>
        <authorList>
            <person name="Li G."/>
            <person name="Jiang Y."/>
        </authorList>
    </citation>
    <scope>NUCLEOTIDE SEQUENCE [LARGE SCALE GENOMIC DNA]</scope>
    <source>
        <strain evidence="1 2">YIM 102701-2</strain>
    </source>
</reference>
<dbReference type="Proteomes" id="UP000275719">
    <property type="component" value="Unassembled WGS sequence"/>
</dbReference>
<proteinExistence type="predicted"/>
<name>A0A3P3W738_9FLAO</name>
<sequence>MWGETDDFYNSFNEFTENYQGVIKHKNPISYVNRALDLLKEFQFRAVHGKCKEEEVFVYEEFVEELQLHQNLFDQYIDYDLSKIEAWEDFIEDKTLRFVKPYETHYSFTENERFIENAFKKFDNNEIDLDELLNILKIPVYDYQENASDLSNNAFFNHYVYAELGKMDAKNKEHDVLTLKLQNEKQEIAQSYLTRLQNILELDSEE</sequence>
<protein>
    <submittedName>
        <fullName evidence="1">Uncharacterized protein</fullName>
    </submittedName>
</protein>
<gene>
    <name evidence="1" type="ORF">EG240_07255</name>
</gene>
<keyword evidence="2" id="KW-1185">Reference proteome</keyword>
<evidence type="ECO:0000313" key="1">
    <source>
        <dbReference type="EMBL" id="RRJ90991.1"/>
    </source>
</evidence>
<dbReference type="AlphaFoldDB" id="A0A3P3W738"/>
<evidence type="ECO:0000313" key="2">
    <source>
        <dbReference type="Proteomes" id="UP000275719"/>
    </source>
</evidence>
<accession>A0A3P3W738</accession>